<evidence type="ECO:0000313" key="1">
    <source>
        <dbReference type="EMBL" id="VVV00914.1"/>
    </source>
</evidence>
<proteinExistence type="predicted"/>
<protein>
    <submittedName>
        <fullName evidence="1">Uncharacterized protein</fullName>
    </submittedName>
</protein>
<evidence type="ECO:0000313" key="2">
    <source>
        <dbReference type="Proteomes" id="UP000356253"/>
    </source>
</evidence>
<name>A0AC61Y8T2_9FLAO</name>
<dbReference type="EMBL" id="CABVMM010000008">
    <property type="protein sequence ID" value="VVV00914.1"/>
    <property type="molecule type" value="Genomic_DNA"/>
</dbReference>
<reference evidence="1" key="1">
    <citation type="submission" date="2019-09" db="EMBL/GenBank/DDBJ databases">
        <authorList>
            <person name="Rodrigo-Torres L."/>
            <person name="Arahal R. D."/>
            <person name="Lucena T."/>
        </authorList>
    </citation>
    <scope>NUCLEOTIDE SEQUENCE</scope>
    <source>
        <strain evidence="1">ISS653</strain>
    </source>
</reference>
<dbReference type="Proteomes" id="UP000356253">
    <property type="component" value="Unassembled WGS sequence"/>
</dbReference>
<gene>
    <name evidence="1" type="ORF">FVB9532_02190</name>
</gene>
<comment type="caution">
    <text evidence="1">The sequence shown here is derived from an EMBL/GenBank/DDBJ whole genome shotgun (WGS) entry which is preliminary data.</text>
</comment>
<keyword evidence="2" id="KW-1185">Reference proteome</keyword>
<sequence length="127" mass="15093">MNKNFTNKYSHQFIIILICCLTSCKALEYGHNYPATSKFNDIETLTYSKEDFITTYGEPTCKTIETLDNIPNEKLFYVEKLKNVVVTTQFIFINDTIKKMEIFKIEENIQPYMDSLRREIRINRLKE</sequence>
<accession>A0AC61Y8T2</accession>
<organism evidence="1 2">
    <name type="scientific">Mesonia oceanica</name>
    <dbReference type="NCBI Taxonomy" id="2687242"/>
    <lineage>
        <taxon>Bacteria</taxon>
        <taxon>Pseudomonadati</taxon>
        <taxon>Bacteroidota</taxon>
        <taxon>Flavobacteriia</taxon>
        <taxon>Flavobacteriales</taxon>
        <taxon>Flavobacteriaceae</taxon>
        <taxon>Mesonia</taxon>
    </lineage>
</organism>